<dbReference type="EMBL" id="AWGA01000086">
    <property type="protein sequence ID" value="TEA26424.1"/>
    <property type="molecule type" value="Genomic_DNA"/>
</dbReference>
<dbReference type="PANTHER" id="PTHR40606">
    <property type="match status" value="1"/>
</dbReference>
<evidence type="ECO:0000256" key="1">
    <source>
        <dbReference type="ARBA" id="ARBA00007576"/>
    </source>
</evidence>
<dbReference type="Gene3D" id="2.30.29.80">
    <property type="match status" value="1"/>
</dbReference>
<dbReference type="PANTHER" id="PTHR40606:SF1">
    <property type="entry name" value="UPF0339 PROTEIN YEGP"/>
    <property type="match status" value="1"/>
</dbReference>
<name>A0AB94IAL5_9GAMM</name>
<accession>A0AB94IAL5</accession>
<comment type="similarity">
    <text evidence="1">Belongs to the UPF0339 family. Duplicated subfamily.</text>
</comment>
<dbReference type="InterPro" id="IPR036913">
    <property type="entry name" value="YegP-like_sf"/>
</dbReference>
<protein>
    <submittedName>
        <fullName evidence="3">DUF1508 domain-containing protein</fullName>
    </submittedName>
</protein>
<organism evidence="3 4">
    <name type="scientific">Candidatus Schmidhempelia bombi str. Bimp</name>
    <dbReference type="NCBI Taxonomy" id="1387197"/>
    <lineage>
        <taxon>Bacteria</taxon>
        <taxon>Pseudomonadati</taxon>
        <taxon>Pseudomonadota</taxon>
        <taxon>Gammaproteobacteria</taxon>
        <taxon>Orbales</taxon>
        <taxon>Orbaceae</taxon>
        <taxon>Candidatus Schmidhempelia</taxon>
    </lineage>
</organism>
<dbReference type="Pfam" id="PF07411">
    <property type="entry name" value="DUF1508"/>
    <property type="match status" value="2"/>
</dbReference>
<dbReference type="Proteomes" id="UP000506160">
    <property type="component" value="Unassembled WGS sequence"/>
</dbReference>
<gene>
    <name evidence="3" type="ORF">O970_08805</name>
</gene>
<dbReference type="SUPFAM" id="SSF160113">
    <property type="entry name" value="YegP-like"/>
    <property type="match status" value="2"/>
</dbReference>
<feature type="domain" description="DUF1508" evidence="2">
    <location>
        <begin position="12"/>
        <end position="55"/>
    </location>
</feature>
<dbReference type="RefSeq" id="WP_133459335.1">
    <property type="nucleotide sequence ID" value="NZ_AWGA01000086.1"/>
</dbReference>
<reference evidence="3 4" key="1">
    <citation type="journal article" date="2014" name="Appl. Environ. Microbiol.">
        <title>Genomic features of a bumble bee symbiont reflect its host environment.</title>
        <authorList>
            <person name="Martinson V.G."/>
            <person name="Magoc T."/>
            <person name="Koch H."/>
            <person name="Salzberg S.L."/>
            <person name="Moran N.A."/>
        </authorList>
    </citation>
    <scope>NUCLEOTIDE SEQUENCE [LARGE SCALE GENOMIC DNA]</scope>
    <source>
        <strain evidence="3 4">Bimp</strain>
    </source>
</reference>
<proteinExistence type="inferred from homology"/>
<sequence length="116" mass="12959">MSSKFELFRSPKDNLFYFHLKNSKGEIILQSEGYTTKANCQNGIRSVKKNAALDKAYQTNAKHFSLKSVDNGKIIASSEKYASEELAQKGMAAVKKNAPNAESIDLTVRKRTVKNK</sequence>
<dbReference type="InterPro" id="IPR051141">
    <property type="entry name" value="UPF0339_domain"/>
</dbReference>
<dbReference type="AlphaFoldDB" id="A0AB94IAL5"/>
<evidence type="ECO:0000313" key="4">
    <source>
        <dbReference type="Proteomes" id="UP000506160"/>
    </source>
</evidence>
<evidence type="ECO:0000259" key="2">
    <source>
        <dbReference type="Pfam" id="PF07411"/>
    </source>
</evidence>
<comment type="caution">
    <text evidence="3">The sequence shown here is derived from an EMBL/GenBank/DDBJ whole genome shotgun (WGS) entry which is preliminary data.</text>
</comment>
<dbReference type="InterPro" id="IPR010879">
    <property type="entry name" value="DUF1508"/>
</dbReference>
<evidence type="ECO:0000313" key="3">
    <source>
        <dbReference type="EMBL" id="TEA26424.1"/>
    </source>
</evidence>
<feature type="domain" description="DUF1508" evidence="2">
    <location>
        <begin position="63"/>
        <end position="104"/>
    </location>
</feature>
<keyword evidence="4" id="KW-1185">Reference proteome</keyword>